<dbReference type="InterPro" id="IPR014016">
    <property type="entry name" value="UvrD-like_ATP-bd"/>
</dbReference>
<evidence type="ECO:0000256" key="6">
    <source>
        <dbReference type="ARBA" id="ARBA00023125"/>
    </source>
</evidence>
<dbReference type="EMBL" id="JAEHOE010000064">
    <property type="protein sequence ID" value="KAG2490184.1"/>
    <property type="molecule type" value="Genomic_DNA"/>
</dbReference>
<dbReference type="SUPFAM" id="SSF52540">
    <property type="entry name" value="P-loop containing nucleoside triphosphate hydrolases"/>
    <property type="match status" value="2"/>
</dbReference>
<name>A0A835XUU1_9CHLO</name>
<feature type="compositionally biased region" description="Low complexity" evidence="12">
    <location>
        <begin position="1157"/>
        <end position="1170"/>
    </location>
</feature>
<dbReference type="InterPro" id="IPR014017">
    <property type="entry name" value="DNA_helicase_UvrD-like_C"/>
</dbReference>
<dbReference type="InterPro" id="IPR027417">
    <property type="entry name" value="P-loop_NTPase"/>
</dbReference>
<reference evidence="15" key="1">
    <citation type="journal article" date="2020" name="bioRxiv">
        <title>Comparative genomics of Chlamydomonas.</title>
        <authorList>
            <person name="Craig R.J."/>
            <person name="Hasan A.R."/>
            <person name="Ness R.W."/>
            <person name="Keightley P.D."/>
        </authorList>
    </citation>
    <scope>NUCLEOTIDE SEQUENCE</scope>
    <source>
        <strain evidence="15">CCAP 11/70</strain>
    </source>
</reference>
<feature type="region of interest" description="Disordered" evidence="12">
    <location>
        <begin position="60"/>
        <end position="102"/>
    </location>
</feature>
<dbReference type="GO" id="GO:0003677">
    <property type="term" value="F:DNA binding"/>
    <property type="evidence" value="ECO:0007669"/>
    <property type="project" value="UniProtKB-KW"/>
</dbReference>
<accession>A0A835XUU1</accession>
<dbReference type="PROSITE" id="PS51257">
    <property type="entry name" value="PROKAR_LIPOPROTEIN"/>
    <property type="match status" value="1"/>
</dbReference>
<protein>
    <recommendedName>
        <fullName evidence="9">DNA 3'-5' helicase</fullName>
        <ecNumber evidence="9">5.6.2.4</ecNumber>
    </recommendedName>
</protein>
<feature type="compositionally biased region" description="Low complexity" evidence="12">
    <location>
        <begin position="1370"/>
        <end position="1390"/>
    </location>
</feature>
<comment type="catalytic activity">
    <reaction evidence="10">
        <text>ATP + H2O = ADP + phosphate + H(+)</text>
        <dbReference type="Rhea" id="RHEA:13065"/>
        <dbReference type="ChEBI" id="CHEBI:15377"/>
        <dbReference type="ChEBI" id="CHEBI:15378"/>
        <dbReference type="ChEBI" id="CHEBI:30616"/>
        <dbReference type="ChEBI" id="CHEBI:43474"/>
        <dbReference type="ChEBI" id="CHEBI:456216"/>
        <dbReference type="EC" id="5.6.2.4"/>
    </reaction>
</comment>
<dbReference type="CDD" id="cd18807">
    <property type="entry name" value="SF1_C_UvrD"/>
    <property type="match status" value="1"/>
</dbReference>
<evidence type="ECO:0000256" key="7">
    <source>
        <dbReference type="ARBA" id="ARBA00023235"/>
    </source>
</evidence>
<keyword evidence="3 11" id="KW-0378">Hydrolase</keyword>
<dbReference type="GO" id="GO:0043138">
    <property type="term" value="F:3'-5' DNA helicase activity"/>
    <property type="evidence" value="ECO:0007669"/>
    <property type="project" value="UniProtKB-EC"/>
</dbReference>
<feature type="region of interest" description="Disordered" evidence="12">
    <location>
        <begin position="1564"/>
        <end position="1621"/>
    </location>
</feature>
<feature type="compositionally biased region" description="Low complexity" evidence="12">
    <location>
        <begin position="1601"/>
        <end position="1618"/>
    </location>
</feature>
<evidence type="ECO:0000256" key="2">
    <source>
        <dbReference type="ARBA" id="ARBA00022741"/>
    </source>
</evidence>
<feature type="binding site" evidence="11">
    <location>
        <begin position="424"/>
        <end position="431"/>
    </location>
    <ligand>
        <name>ATP</name>
        <dbReference type="ChEBI" id="CHEBI:30616"/>
    </ligand>
</feature>
<dbReference type="InterPro" id="IPR000212">
    <property type="entry name" value="DNA_helicase_UvrD/REP"/>
</dbReference>
<feature type="compositionally biased region" description="Low complexity" evidence="12">
    <location>
        <begin position="784"/>
        <end position="829"/>
    </location>
</feature>
<feature type="compositionally biased region" description="Gly residues" evidence="12">
    <location>
        <begin position="1171"/>
        <end position="1182"/>
    </location>
</feature>
<evidence type="ECO:0000256" key="9">
    <source>
        <dbReference type="ARBA" id="ARBA00034808"/>
    </source>
</evidence>
<feature type="compositionally biased region" description="Low complexity" evidence="12">
    <location>
        <begin position="177"/>
        <end position="196"/>
    </location>
</feature>
<feature type="region of interest" description="Disordered" evidence="12">
    <location>
        <begin position="1130"/>
        <end position="1193"/>
    </location>
</feature>
<dbReference type="CDD" id="cd17932">
    <property type="entry name" value="DEXQc_UvrD"/>
    <property type="match status" value="1"/>
</dbReference>
<feature type="compositionally biased region" description="Basic residues" evidence="12">
    <location>
        <begin position="1391"/>
        <end position="1400"/>
    </location>
</feature>
<keyword evidence="5 11" id="KW-0067">ATP-binding</keyword>
<comment type="similarity">
    <text evidence="1">Belongs to the helicase family. UvrD subfamily.</text>
</comment>
<evidence type="ECO:0000256" key="8">
    <source>
        <dbReference type="ARBA" id="ARBA00034617"/>
    </source>
</evidence>
<dbReference type="EC" id="5.6.2.4" evidence="9"/>
<feature type="region of interest" description="Disordered" evidence="12">
    <location>
        <begin position="153"/>
        <end position="196"/>
    </location>
</feature>
<feature type="region of interest" description="Disordered" evidence="12">
    <location>
        <begin position="613"/>
        <end position="677"/>
    </location>
</feature>
<dbReference type="PROSITE" id="PS51217">
    <property type="entry name" value="UVRD_HELICASE_CTER"/>
    <property type="match status" value="1"/>
</dbReference>
<dbReference type="PROSITE" id="PS51198">
    <property type="entry name" value="UVRD_HELICASE_ATP_BIND"/>
    <property type="match status" value="1"/>
</dbReference>
<dbReference type="GO" id="GO:0005634">
    <property type="term" value="C:nucleus"/>
    <property type="evidence" value="ECO:0007669"/>
    <property type="project" value="TreeGrafter"/>
</dbReference>
<comment type="catalytic activity">
    <reaction evidence="8">
        <text>Couples ATP hydrolysis with the unwinding of duplex DNA by translocating in the 3'-5' direction.</text>
        <dbReference type="EC" id="5.6.2.4"/>
    </reaction>
</comment>
<evidence type="ECO:0000256" key="4">
    <source>
        <dbReference type="ARBA" id="ARBA00022806"/>
    </source>
</evidence>
<keyword evidence="7" id="KW-0413">Isomerase</keyword>
<evidence type="ECO:0000256" key="11">
    <source>
        <dbReference type="PROSITE-ProRule" id="PRU00560"/>
    </source>
</evidence>
<evidence type="ECO:0000313" key="15">
    <source>
        <dbReference type="EMBL" id="KAG2490184.1"/>
    </source>
</evidence>
<evidence type="ECO:0000256" key="12">
    <source>
        <dbReference type="SAM" id="MobiDB-lite"/>
    </source>
</evidence>
<feature type="compositionally biased region" description="Low complexity" evidence="12">
    <location>
        <begin position="1401"/>
        <end position="1413"/>
    </location>
</feature>
<dbReference type="Proteomes" id="UP000612055">
    <property type="component" value="Unassembled WGS sequence"/>
</dbReference>
<evidence type="ECO:0000256" key="5">
    <source>
        <dbReference type="ARBA" id="ARBA00022840"/>
    </source>
</evidence>
<feature type="compositionally biased region" description="Basic residues" evidence="12">
    <location>
        <begin position="358"/>
        <end position="370"/>
    </location>
</feature>
<keyword evidence="16" id="KW-1185">Reference proteome</keyword>
<dbReference type="InterPro" id="IPR013986">
    <property type="entry name" value="DExx_box_DNA_helicase_dom_sf"/>
</dbReference>
<comment type="caution">
    <text evidence="15">The sequence shown here is derived from an EMBL/GenBank/DDBJ whole genome shotgun (WGS) entry which is preliminary data.</text>
</comment>
<feature type="compositionally biased region" description="Gly residues" evidence="12">
    <location>
        <begin position="841"/>
        <end position="851"/>
    </location>
</feature>
<feature type="compositionally biased region" description="Pro residues" evidence="12">
    <location>
        <begin position="1144"/>
        <end position="1156"/>
    </location>
</feature>
<proteinExistence type="inferred from homology"/>
<feature type="region of interest" description="Disordered" evidence="12">
    <location>
        <begin position="210"/>
        <end position="242"/>
    </location>
</feature>
<dbReference type="Gene3D" id="3.40.50.300">
    <property type="entry name" value="P-loop containing nucleotide triphosphate hydrolases"/>
    <property type="match status" value="4"/>
</dbReference>
<gene>
    <name evidence="15" type="ORF">HYH03_011312</name>
</gene>
<evidence type="ECO:0000256" key="1">
    <source>
        <dbReference type="ARBA" id="ARBA00009922"/>
    </source>
</evidence>
<feature type="compositionally biased region" description="Basic and acidic residues" evidence="12">
    <location>
        <begin position="65"/>
        <end position="77"/>
    </location>
</feature>
<evidence type="ECO:0000313" key="16">
    <source>
        <dbReference type="Proteomes" id="UP000612055"/>
    </source>
</evidence>
<feature type="compositionally biased region" description="Low complexity" evidence="12">
    <location>
        <begin position="619"/>
        <end position="661"/>
    </location>
</feature>
<dbReference type="GO" id="GO:0016787">
    <property type="term" value="F:hydrolase activity"/>
    <property type="evidence" value="ECO:0007669"/>
    <property type="project" value="UniProtKB-UniRule"/>
</dbReference>
<feature type="region of interest" description="Disordered" evidence="12">
    <location>
        <begin position="1361"/>
        <end position="1428"/>
    </location>
</feature>
<feature type="compositionally biased region" description="Pro residues" evidence="12">
    <location>
        <begin position="373"/>
        <end position="390"/>
    </location>
</feature>
<keyword evidence="4 11" id="KW-0347">Helicase</keyword>
<feature type="domain" description="UvrD-like helicase ATP-binding" evidence="13">
    <location>
        <begin position="403"/>
        <end position="870"/>
    </location>
</feature>
<dbReference type="PANTHER" id="PTHR11070:SF2">
    <property type="entry name" value="ATP-DEPENDENT DNA HELICASE SRS2"/>
    <property type="match status" value="1"/>
</dbReference>
<dbReference type="Pfam" id="PF00580">
    <property type="entry name" value="UvrD-helicase"/>
    <property type="match status" value="1"/>
</dbReference>
<sequence>MSRLGRAAEALVSHAANGVGGSCAASGLASLLTGAPPAAGRLPTLAAQALARRWLAGEAGAGDTGEQHGRPPKHEAADSGAAPPTERPAPPGADAAELLSPGGAPLAPLSTALAPSHLPAWLALGTRSLTAGRRGLGRSGWLSLWPIHPPRYPLGSSPGAGLATGAARKSPKRSRKAPPGTAATAAEAAPTQGEAAATAGPVAAAAAPTSAPAAPAGAGAAGARGTVAGSAKGGAKPSAEAGAGAEGAAASGAKVEGGAAVEAASASARGSPVPAAGGAGGAPGATEGPQAVASLGHRRAPRGHTTAPPEPRPVPGGAGSSAGVAAPNTYAMEACGTAPGPSAAPVSIPEAVSVAGPKHSKPHGASRAHPKTAAPPAPASPGPGPGPAEPAPLSATAARAYVGLNEEQLAAVRDFSSPVVMVNAGPGSGKTRTLVARVVEVVQAHGVPPEAVAVITFTRKAAEELSSRLAEALGHATAEKLTTGTFHALSAKLLKTHFNALDRSSHPTSRLGSLRRDFKVVEDEERQRLMVSAQRAAERELGVRVERSRTKRFKELVSFLKSRTETTHGLPPERLLTALTTLSDAHSGLRDLLRSHTESHGPLRVEDLAAALAHPGPRPSASASASSPASGSVGGAPAAPAPSASAEVSAGGASAQHAQHAAQHRRGRSTHGTGGQRPSELVVLLSALGRYEALLAESSSLDYDDLLGLAVAALQQPKVGQKAAGSFRHILVDEFQDTNLPQFTLVQLLRSQGAELFAVGDPNQLIYAWRGALPDAQAAAGAAAEAAGRGPTANREAAATASTSRGGSSADGAAAATQGPTATSAGAAAEPRPGVVSSAGPGAGPHTGGGRTWEAGAVAERALRKNHRSLPHIVAIAERVINQQATILPSPGPGLGPDGPPRTVLESLRPHVPGAAAALVTTGNGRDEAAWVAAQAAAVVEASGGALRWSDVAVLYRVNRQARVLEEAMQAAGVPYSLPKSTPFWAGDQPPGAPPPVLTPPPPQVRDVCSFLRLAAAPLEAPGQLVAAALTRPARSIPQGSKVLSTLRRPAASLSKGACMGRLVFGDMVAAHPAAAIAASAASSQAHTGGFPAAPLRLLFPGFAPVDPALPPPALAAAVAETMTLLVPPPGSHVERFPAEPSSPTQPPFSSAPPSSPAAAGARAAGAKAAGAGGGEKGGAAGDGRLEWSPLPPGAVRRPLPFRGLSQEDPPWMLVVDNEAFPAPLAPPPPPELCRALGLEPGTAEYDGIVFLRDLVVLLNVAAASGYGAEDLVDAVIRAVGYETWMELEAGDRRDLSEEVGRLFELRHAAEQFGWAREALQAQRAQQAAASASAGGGGGGGWGGGLLADLAAHVAELMEAAERADQAEGPESSAADSANSAADSAPAAKGKGSKAGKARGAKAGTATAASAAPSPAPVPAPASAAASPEADGVRLMTLHGSKGLEFRVVFIVGCEEGLLPHGFSSNPLQRLEERRLLFVGITRAMDQLYFTWSASRAAARQSRLGAGAGLGGDAGSGNDAAAAAALAAATASGPARRRGSRGLQHLSSFLTCLVKELHAEGRLAEGNPDAHGRIRGWQQPHGLDGLGPSKAQQGESKRHQGASPAGGAPAAPGGPRAPLLLYHDATAGRRYPLRDLIPEAVP</sequence>
<organism evidence="15 16">
    <name type="scientific">Edaphochlamys debaryana</name>
    <dbReference type="NCBI Taxonomy" id="47281"/>
    <lineage>
        <taxon>Eukaryota</taxon>
        <taxon>Viridiplantae</taxon>
        <taxon>Chlorophyta</taxon>
        <taxon>core chlorophytes</taxon>
        <taxon>Chlorophyceae</taxon>
        <taxon>CS clade</taxon>
        <taxon>Chlamydomonadales</taxon>
        <taxon>Chlamydomonadales incertae sedis</taxon>
        <taxon>Edaphochlamys</taxon>
    </lineage>
</organism>
<dbReference type="GO" id="GO:0005524">
    <property type="term" value="F:ATP binding"/>
    <property type="evidence" value="ECO:0007669"/>
    <property type="project" value="UniProtKB-UniRule"/>
</dbReference>
<dbReference type="Pfam" id="PF13361">
    <property type="entry name" value="UvrD_C"/>
    <property type="match status" value="2"/>
</dbReference>
<evidence type="ECO:0000256" key="3">
    <source>
        <dbReference type="ARBA" id="ARBA00022801"/>
    </source>
</evidence>
<feature type="region of interest" description="Disordered" evidence="12">
    <location>
        <begin position="354"/>
        <end position="392"/>
    </location>
</feature>
<evidence type="ECO:0000259" key="13">
    <source>
        <dbReference type="PROSITE" id="PS51198"/>
    </source>
</evidence>
<feature type="region of interest" description="Disordered" evidence="12">
    <location>
        <begin position="269"/>
        <end position="322"/>
    </location>
</feature>
<dbReference type="GO" id="GO:0000725">
    <property type="term" value="P:recombinational repair"/>
    <property type="evidence" value="ECO:0007669"/>
    <property type="project" value="TreeGrafter"/>
</dbReference>
<dbReference type="OrthoDB" id="549733at2759"/>
<dbReference type="Gene3D" id="1.10.10.160">
    <property type="match status" value="1"/>
</dbReference>
<evidence type="ECO:0000256" key="10">
    <source>
        <dbReference type="ARBA" id="ARBA00048988"/>
    </source>
</evidence>
<evidence type="ECO:0000259" key="14">
    <source>
        <dbReference type="PROSITE" id="PS51217"/>
    </source>
</evidence>
<feature type="region of interest" description="Disordered" evidence="12">
    <location>
        <begin position="784"/>
        <end position="852"/>
    </location>
</feature>
<keyword evidence="2 11" id="KW-0547">Nucleotide-binding</keyword>
<feature type="domain" description="UvrD-like helicase C-terminal" evidence="14">
    <location>
        <begin position="871"/>
        <end position="1443"/>
    </location>
</feature>
<dbReference type="PANTHER" id="PTHR11070">
    <property type="entry name" value="UVRD / RECB / PCRA DNA HELICASE FAMILY MEMBER"/>
    <property type="match status" value="1"/>
</dbReference>
<keyword evidence="6" id="KW-0238">DNA-binding</keyword>